<dbReference type="RefSeq" id="XP_002549043.1">
    <property type="nucleotide sequence ID" value="XM_002548997.1"/>
</dbReference>
<dbReference type="PANTHER" id="PTHR34365">
    <property type="entry name" value="ENOLASE (DUF1399)"/>
    <property type="match status" value="1"/>
</dbReference>
<dbReference type="eggNOG" id="ENOG502RYJ5">
    <property type="taxonomic scope" value="Eukaryota"/>
</dbReference>
<protein>
    <submittedName>
        <fullName evidence="1">Uncharacterized protein</fullName>
    </submittedName>
</protein>
<proteinExistence type="predicted"/>
<evidence type="ECO:0000313" key="2">
    <source>
        <dbReference type="Proteomes" id="UP000002037"/>
    </source>
</evidence>
<reference evidence="1 2" key="1">
    <citation type="journal article" date="2009" name="Nature">
        <title>Evolution of pathogenicity and sexual reproduction in eight Candida genomes.</title>
        <authorList>
            <person name="Butler G."/>
            <person name="Rasmussen M.D."/>
            <person name="Lin M.F."/>
            <person name="Santos M.A."/>
            <person name="Sakthikumar S."/>
            <person name="Munro C.A."/>
            <person name="Rheinbay E."/>
            <person name="Grabherr M."/>
            <person name="Forche A."/>
            <person name="Reedy J.L."/>
            <person name="Agrafioti I."/>
            <person name="Arnaud M.B."/>
            <person name="Bates S."/>
            <person name="Brown A.J."/>
            <person name="Brunke S."/>
            <person name="Costanzo M.C."/>
            <person name="Fitzpatrick D.A."/>
            <person name="de Groot P.W."/>
            <person name="Harris D."/>
            <person name="Hoyer L.L."/>
            <person name="Hube B."/>
            <person name="Klis F.M."/>
            <person name="Kodira C."/>
            <person name="Lennard N."/>
            <person name="Logue M.E."/>
            <person name="Martin R."/>
            <person name="Neiman A.M."/>
            <person name="Nikolaou E."/>
            <person name="Quail M.A."/>
            <person name="Quinn J."/>
            <person name="Santos M.C."/>
            <person name="Schmitzberger F.F."/>
            <person name="Sherlock G."/>
            <person name="Shah P."/>
            <person name="Silverstein K.A."/>
            <person name="Skrzypek M.S."/>
            <person name="Soll D."/>
            <person name="Staggs R."/>
            <person name="Stansfield I."/>
            <person name="Stumpf M.P."/>
            <person name="Sudbery P.E."/>
            <person name="Srikantha T."/>
            <person name="Zeng Q."/>
            <person name="Berman J."/>
            <person name="Berriman M."/>
            <person name="Heitman J."/>
            <person name="Gow N.A."/>
            <person name="Lorenz M.C."/>
            <person name="Birren B.W."/>
            <person name="Kellis M."/>
            <person name="Cuomo C.A."/>
        </authorList>
    </citation>
    <scope>NUCLEOTIDE SEQUENCE [LARGE SCALE GENOMIC DNA]</scope>
    <source>
        <strain evidence="2">ATCC MYA-3404 / T1</strain>
    </source>
</reference>
<dbReference type="InterPro" id="IPR009836">
    <property type="entry name" value="GRDP-like"/>
</dbReference>
<dbReference type="VEuPathDB" id="FungiDB:CTRG_03340"/>
<dbReference type="PANTHER" id="PTHR34365:SF7">
    <property type="entry name" value="GLYCINE-RICH DOMAIN-CONTAINING PROTEIN 1"/>
    <property type="match status" value="1"/>
</dbReference>
<dbReference type="GeneID" id="8300296"/>
<accession>C5MB98</accession>
<dbReference type="STRING" id="294747.C5MB98"/>
<dbReference type="Pfam" id="PF07173">
    <property type="entry name" value="GRDP-like"/>
    <property type="match status" value="1"/>
</dbReference>
<dbReference type="Proteomes" id="UP000002037">
    <property type="component" value="Unassembled WGS sequence"/>
</dbReference>
<dbReference type="OrthoDB" id="2684236at2759"/>
<gene>
    <name evidence="1" type="ORF">CTRG_03340</name>
</gene>
<sequence>MDGLPSYEEPIPPSYPIGECNEYAKYGQFRSYNYSTLDKDEEIKKNHFQQPQFIPNITEIIAHLNLLKAFEKLKQNFTDDSLMNDMDRDKKWRLYLTISVKRFIIFISALKSSMPIIQIDKLTGVDPRDQEFTSMTNELTPPLDVIMVWHAFMLNPMSFYDIFARFDMYYFINYPFPLHIINSYIDDQSYEFKVPEEKKKKYLAFVGKYAKDIIDYEFELDVDLSQQFVTLYCPRTKMKISKPIKLTDFVDGNFLTKNTGFKFNNIIYDNYTPLTITHDQLLKIKLDYDVEQPRLLEGSLKYCSKELSAPGFTDIDPVSLSSKISESVIESSRQVFRELNAGTPELVEPTFDEIIQRVEKDSPTLKRKVKESIIFGNYKHFNMISLTVQGGVQIGEDLVECVIRQEKFRNIINELNWLNSPLLKEGLLESLDRYHRFFALMTKRTDKILVPTLDIDLVWHTHQLMLYGYIRDCKYSPCQTVIDHNDKVQEKTLDYGYDYTLKLYKEEYGEDYSICFCNYCYSKRNKKLSHVFKSSKKEKDAVRSNPLFVKDKEGITHPSEHKSVSSFVACASRGTLKVSSTNGIAFGPITTGVHFRKEES</sequence>
<name>C5MB98_CANTT</name>
<dbReference type="EMBL" id="GG692398">
    <property type="protein sequence ID" value="EER32915.1"/>
    <property type="molecule type" value="Genomic_DNA"/>
</dbReference>
<dbReference type="HOGENOM" id="CLU_010103_2_0_1"/>
<dbReference type="AlphaFoldDB" id="C5MB98"/>
<keyword evidence="2" id="KW-1185">Reference proteome</keyword>
<dbReference type="KEGG" id="ctp:CTRG_03340"/>
<organism evidence="1 2">
    <name type="scientific">Candida tropicalis (strain ATCC MYA-3404 / T1)</name>
    <name type="common">Yeast</name>
    <dbReference type="NCBI Taxonomy" id="294747"/>
    <lineage>
        <taxon>Eukaryota</taxon>
        <taxon>Fungi</taxon>
        <taxon>Dikarya</taxon>
        <taxon>Ascomycota</taxon>
        <taxon>Saccharomycotina</taxon>
        <taxon>Pichiomycetes</taxon>
        <taxon>Debaryomycetaceae</taxon>
        <taxon>Candida/Lodderomyces clade</taxon>
        <taxon>Candida</taxon>
    </lineage>
</organism>
<evidence type="ECO:0000313" key="1">
    <source>
        <dbReference type="EMBL" id="EER32915.1"/>
    </source>
</evidence>